<dbReference type="InterPro" id="IPR013321">
    <property type="entry name" value="Arc_rbn_hlx_hlx"/>
</dbReference>
<evidence type="ECO:0000313" key="2">
    <source>
        <dbReference type="EMBL" id="GAA2086827.1"/>
    </source>
</evidence>
<accession>A0ABP5HTW6</accession>
<reference evidence="3" key="1">
    <citation type="journal article" date="2019" name="Int. J. Syst. Evol. Microbiol.">
        <title>The Global Catalogue of Microorganisms (GCM) 10K type strain sequencing project: providing services to taxonomists for standard genome sequencing and annotation.</title>
        <authorList>
            <consortium name="The Broad Institute Genomics Platform"/>
            <consortium name="The Broad Institute Genome Sequencing Center for Infectious Disease"/>
            <person name="Wu L."/>
            <person name="Ma J."/>
        </authorList>
    </citation>
    <scope>NUCLEOTIDE SEQUENCE [LARGE SCALE GENOMIC DNA]</scope>
    <source>
        <strain evidence="3">JCM 15900</strain>
    </source>
</reference>
<dbReference type="RefSeq" id="WP_291794676.1">
    <property type="nucleotide sequence ID" value="NZ_BAAAPZ010000001.1"/>
</dbReference>
<comment type="caution">
    <text evidence="2">The sequence shown here is derived from an EMBL/GenBank/DDBJ whole genome shotgun (WGS) entry which is preliminary data.</text>
</comment>
<name>A0ABP5HTW6_9MICO</name>
<dbReference type="InterPro" id="IPR010985">
    <property type="entry name" value="Ribbon_hlx_hlx"/>
</dbReference>
<protein>
    <recommendedName>
        <fullName evidence="1">Antitoxin FitA-like ribbon-helix-helix domain-containing protein</fullName>
    </recommendedName>
</protein>
<dbReference type="SUPFAM" id="SSF47598">
    <property type="entry name" value="Ribbon-helix-helix"/>
    <property type="match status" value="1"/>
</dbReference>
<dbReference type="Proteomes" id="UP001500984">
    <property type="component" value="Unassembled WGS sequence"/>
</dbReference>
<evidence type="ECO:0000259" key="1">
    <source>
        <dbReference type="Pfam" id="PF22513"/>
    </source>
</evidence>
<sequence>MATLTIRGLPEETRRALKRMAAEHNRSMEAEARTILEAAAAPRVDFIAEWLRGAVEVRGEFELPTRSAPRDISLS</sequence>
<evidence type="ECO:0000313" key="3">
    <source>
        <dbReference type="Proteomes" id="UP001500984"/>
    </source>
</evidence>
<feature type="domain" description="Antitoxin FitA-like ribbon-helix-helix" evidence="1">
    <location>
        <begin position="2"/>
        <end position="40"/>
    </location>
</feature>
<dbReference type="Pfam" id="PF22513">
    <property type="entry name" value="FitA-like_RHH"/>
    <property type="match status" value="1"/>
</dbReference>
<dbReference type="InterPro" id="IPR053853">
    <property type="entry name" value="FitA-like_RHH"/>
</dbReference>
<keyword evidence="3" id="KW-1185">Reference proteome</keyword>
<gene>
    <name evidence="2" type="ORF">GCM10009823_00840</name>
</gene>
<dbReference type="EMBL" id="BAAAPZ010000001">
    <property type="protein sequence ID" value="GAA2086827.1"/>
    <property type="molecule type" value="Genomic_DNA"/>
</dbReference>
<organism evidence="2 3">
    <name type="scientific">Brevibacterium salitolerans</name>
    <dbReference type="NCBI Taxonomy" id="1403566"/>
    <lineage>
        <taxon>Bacteria</taxon>
        <taxon>Bacillati</taxon>
        <taxon>Actinomycetota</taxon>
        <taxon>Actinomycetes</taxon>
        <taxon>Micrococcales</taxon>
        <taxon>Brevibacteriaceae</taxon>
        <taxon>Brevibacterium</taxon>
    </lineage>
</organism>
<dbReference type="Gene3D" id="1.10.1220.10">
    <property type="entry name" value="Met repressor-like"/>
    <property type="match status" value="1"/>
</dbReference>
<proteinExistence type="predicted"/>